<protein>
    <submittedName>
        <fullName evidence="2">BQ2448_4966 protein</fullName>
    </submittedName>
</protein>
<proteinExistence type="predicted"/>
<sequence length="715" mass="81592">MQGRRPSRLPGESVYNGGIGSINGARPSDEDYETVSLLIVAPDTPILGSPGRRVRHIARLGRGRVLCCRPRFLITLMLVSISTLLLLPAKHRSAAHNVLTHAGVPLPDALPDRIHHFIETWANREDDGSKDLVYTPHLGSESAEDDSTWTVDTPHEFNSNGHLIVEPVSTFGKAPPAPHPILTLIQRAEHEWNHKVQRQSKTLREAVYEYCKRYRRNPPKGFDQWWAYAKANRIVLTDEYDQIFKDLQPFWALEPHDLKHRVLVMQQREETFTIQIEKGEVFELGEHAQLKRAKELGELIARVSKHVPNVNLTFTRHDQPACQLGWFHKERMLELAGEGEPEYVFADFGPSEFIAESDLPLTNWANGCPPDSPLRKIETEVLEAAGPNPDKVTIQATLQKAYATELSQKRSYIYDYSSALDICQHPEIMPLHGFTSAVGTNPGPLVPLFTFAKTNIHSDILVTPLEQYSDTYIGYDPDWEKKEYNKLMWRGSTTGAEFAVGYDWRSSQRARLHFLTNDLKGQKNVLVSEGEGPIKEEMIQMHNLNKAQCDVSFSGGPVQCDDETCAIMNKEIEFRPTMGLTDSYKYKYVFDVDGNGWSGRFHRLMSMKACVFKSTLFPEWYGDRIQPWVHYVPIKVNYSDLYDALTFFRGAPDGTGAHDELGRKIGLQGKEWARDHWRKQDMAAYMFRLTLEWARVVHRADDNVDPASLDFEFFH</sequence>
<dbReference type="InterPro" id="IPR006598">
    <property type="entry name" value="CAP10"/>
</dbReference>
<dbReference type="STRING" id="269621.A0A238FEM4"/>
<evidence type="ECO:0000313" key="3">
    <source>
        <dbReference type="Proteomes" id="UP000198372"/>
    </source>
</evidence>
<accession>A0A238FEM4</accession>
<dbReference type="AlphaFoldDB" id="A0A238FEM4"/>
<evidence type="ECO:0000313" key="2">
    <source>
        <dbReference type="EMBL" id="SCV72272.1"/>
    </source>
</evidence>
<keyword evidence="3" id="KW-1185">Reference proteome</keyword>
<organism evidence="2 3">
    <name type="scientific">Microbotryum intermedium</name>
    <dbReference type="NCBI Taxonomy" id="269621"/>
    <lineage>
        <taxon>Eukaryota</taxon>
        <taxon>Fungi</taxon>
        <taxon>Dikarya</taxon>
        <taxon>Basidiomycota</taxon>
        <taxon>Pucciniomycotina</taxon>
        <taxon>Microbotryomycetes</taxon>
        <taxon>Microbotryales</taxon>
        <taxon>Microbotryaceae</taxon>
        <taxon>Microbotryum</taxon>
    </lineage>
</organism>
<evidence type="ECO:0000259" key="1">
    <source>
        <dbReference type="SMART" id="SM00672"/>
    </source>
</evidence>
<feature type="domain" description="Glycosyl transferase CAP10" evidence="1">
    <location>
        <begin position="420"/>
        <end position="693"/>
    </location>
</feature>
<dbReference type="Proteomes" id="UP000198372">
    <property type="component" value="Unassembled WGS sequence"/>
</dbReference>
<dbReference type="OrthoDB" id="541052at2759"/>
<dbReference type="SMART" id="SM00672">
    <property type="entry name" value="CAP10"/>
    <property type="match status" value="1"/>
</dbReference>
<dbReference type="PANTHER" id="PTHR12203">
    <property type="entry name" value="KDEL LYS-ASP-GLU-LEU CONTAINING - RELATED"/>
    <property type="match status" value="1"/>
</dbReference>
<gene>
    <name evidence="2" type="ORF">BQ2448_4966</name>
</gene>
<dbReference type="Pfam" id="PF05686">
    <property type="entry name" value="Glyco_transf_90"/>
    <property type="match status" value="1"/>
</dbReference>
<reference evidence="3" key="1">
    <citation type="submission" date="2016-09" db="EMBL/GenBank/DDBJ databases">
        <authorList>
            <person name="Jeantristanb JTB J.-T."/>
            <person name="Ricardo R."/>
        </authorList>
    </citation>
    <scope>NUCLEOTIDE SEQUENCE [LARGE SCALE GENOMIC DNA]</scope>
</reference>
<dbReference type="EMBL" id="FMSP01000008">
    <property type="protein sequence ID" value="SCV72272.1"/>
    <property type="molecule type" value="Genomic_DNA"/>
</dbReference>
<name>A0A238FEM4_9BASI</name>
<dbReference type="PANTHER" id="PTHR12203:SF118">
    <property type="entry name" value="BETA-1,2-XYLOSYLTRANSFERASE 1"/>
    <property type="match status" value="1"/>
</dbReference>
<dbReference type="InterPro" id="IPR051091">
    <property type="entry name" value="O-Glucosyltr/Glycosyltrsf_90"/>
</dbReference>